<feature type="compositionally biased region" description="Polar residues" evidence="1">
    <location>
        <begin position="197"/>
        <end position="215"/>
    </location>
</feature>
<feature type="compositionally biased region" description="Basic and acidic residues" evidence="1">
    <location>
        <begin position="216"/>
        <end position="236"/>
    </location>
</feature>
<gene>
    <name evidence="3" type="ORF">PCOS0759_LOCUS3609</name>
</gene>
<feature type="region of interest" description="Disordered" evidence="1">
    <location>
        <begin position="1"/>
        <end position="53"/>
    </location>
</feature>
<feature type="domain" description="DUF4116" evidence="2">
    <location>
        <begin position="313"/>
        <end position="361"/>
    </location>
</feature>
<dbReference type="Pfam" id="PF13475">
    <property type="entry name" value="DUF4116"/>
    <property type="match status" value="3"/>
</dbReference>
<evidence type="ECO:0000313" key="3">
    <source>
        <dbReference type="EMBL" id="CAD9080369.1"/>
    </source>
</evidence>
<feature type="region of interest" description="Disordered" evidence="1">
    <location>
        <begin position="188"/>
        <end position="239"/>
    </location>
</feature>
<reference evidence="3" key="1">
    <citation type="submission" date="2021-01" db="EMBL/GenBank/DDBJ databases">
        <authorList>
            <person name="Corre E."/>
            <person name="Pelletier E."/>
            <person name="Niang G."/>
            <person name="Scheremetjew M."/>
            <person name="Finn R."/>
            <person name="Kale V."/>
            <person name="Holt S."/>
            <person name="Cochrane G."/>
            <person name="Meng A."/>
            <person name="Brown T."/>
            <person name="Cohen L."/>
        </authorList>
    </citation>
    <scope>NUCLEOTIDE SEQUENCE</scope>
    <source>
        <strain evidence="3">WS</strain>
    </source>
</reference>
<protein>
    <recommendedName>
        <fullName evidence="2">DUF4116 domain-containing protein</fullName>
    </recommendedName>
</protein>
<dbReference type="EMBL" id="HBGD01004368">
    <property type="protein sequence ID" value="CAD9080369.1"/>
    <property type="molecule type" value="Transcribed_RNA"/>
</dbReference>
<name>A0A7S1PI63_9EUKA</name>
<feature type="domain" description="DUF4116" evidence="2">
    <location>
        <begin position="437"/>
        <end position="484"/>
    </location>
</feature>
<evidence type="ECO:0000259" key="2">
    <source>
        <dbReference type="Pfam" id="PF13475"/>
    </source>
</evidence>
<proteinExistence type="predicted"/>
<organism evidence="3">
    <name type="scientific">Percolomonas cosmopolitus</name>
    <dbReference type="NCBI Taxonomy" id="63605"/>
    <lineage>
        <taxon>Eukaryota</taxon>
        <taxon>Discoba</taxon>
        <taxon>Heterolobosea</taxon>
        <taxon>Tetramitia</taxon>
        <taxon>Eutetramitia</taxon>
        <taxon>Percolomonadidae</taxon>
        <taxon>Percolomonas</taxon>
    </lineage>
</organism>
<evidence type="ECO:0000256" key="1">
    <source>
        <dbReference type="SAM" id="MobiDB-lite"/>
    </source>
</evidence>
<dbReference type="InterPro" id="IPR025197">
    <property type="entry name" value="DUF4116"/>
</dbReference>
<sequence>MSPKLHFSSVHQQGAKKMAYSQKRQQQCPDDSPHTMTSSLSTTNPQTTHHVSHSNGFHAVSNRIENHIKCSNQQENSHSSSELQQNRHTIIADVWIFHILPFLPFKYLQHNLFLSKQIMIRGLNSLDLNELSLKELYMMYNLGLLVLDSRPLLERSASALSHHLMENDQSISDTTRFVSLTEMQSSLSSEQHQDSSIETQPQVQCSKSGTHTIDTTSRENELRGESQDQNVRDSTKRRNASSLAHYELMTITQPNTSVCNSCYGELIPISTKRHLRCYRLSESTRKRLDEYSRIMKTVAPLSLRSISEAYHNDKELIMLAVSQDAFILQYLPGKMRHDPDILKVAVETNGFALQFVDEQFQTRELVRKAVTSRGGCLRFAASHWRKDREIVKLALRENGFAFQFLDDCLKEDRDLMLTAVCSNANALSLLPHPLMRDREIVSAAVELDGEALRYAHPSLRKDPHLVRRAVMQNGKALKYADESLTKDKTIVKEAVQQDGTLMKFAHSSLHEDRDLLDSRLTFHFC</sequence>
<dbReference type="AlphaFoldDB" id="A0A7S1PI63"/>
<accession>A0A7S1PI63</accession>
<feature type="domain" description="DUF4116" evidence="2">
    <location>
        <begin position="387"/>
        <end position="432"/>
    </location>
</feature>
<feature type="compositionally biased region" description="Polar residues" evidence="1">
    <location>
        <begin position="22"/>
        <end position="53"/>
    </location>
</feature>